<evidence type="ECO:0000313" key="4">
    <source>
        <dbReference type="EMBL" id="JAT62900.1"/>
    </source>
</evidence>
<feature type="compositionally biased region" description="Polar residues" evidence="1">
    <location>
        <begin position="90"/>
        <end position="103"/>
    </location>
</feature>
<dbReference type="AlphaFoldDB" id="A0A1D1XNU5"/>
<keyword evidence="2" id="KW-1133">Transmembrane helix</keyword>
<proteinExistence type="predicted"/>
<evidence type="ECO:0000313" key="3">
    <source>
        <dbReference type="EMBL" id="JAT44041.1"/>
    </source>
</evidence>
<feature type="transmembrane region" description="Helical" evidence="2">
    <location>
        <begin position="41"/>
        <end position="61"/>
    </location>
</feature>
<dbReference type="GO" id="GO:0007031">
    <property type="term" value="P:peroxisome organization"/>
    <property type="evidence" value="ECO:0007669"/>
    <property type="project" value="InterPro"/>
</dbReference>
<evidence type="ECO:0000256" key="1">
    <source>
        <dbReference type="SAM" id="MobiDB-lite"/>
    </source>
</evidence>
<sequence>MAASISGDPAKDEAAEAVGRIVGVLTGVQQDLLIYLSDKKFRSFVSLACLLVAIVFSWKVLRAKPLPENRRRRQRRQVSSSGQTSGSLSNLNPSTGEICSSSGDSGVQDIVDKFFQPIKPTLGQLVRQRLCGGRKVTCQLLGVILEETNPEELQVHATVRPSVLEVLSEITRTCDLYLMERVLDDQSEERVLSALSDAGVFTSCGIVGEKVLFCDTENGRTSFVRQLEPDWHIDTNPDVVHQLARFIKYQLHISPNRYERVASNIFCSASLEQFFGASERS</sequence>
<dbReference type="PANTHER" id="PTHR34126:SF9">
    <property type="entry name" value="OS04G0629000 PROTEIN"/>
    <property type="match status" value="1"/>
</dbReference>
<keyword evidence="2" id="KW-0472">Membrane</keyword>
<dbReference type="EMBL" id="GDJX01005036">
    <property type="protein sequence ID" value="JAT62900.1"/>
    <property type="molecule type" value="Transcribed_RNA"/>
</dbReference>
<organism evidence="3">
    <name type="scientific">Anthurium amnicola</name>
    <dbReference type="NCBI Taxonomy" id="1678845"/>
    <lineage>
        <taxon>Eukaryota</taxon>
        <taxon>Viridiplantae</taxon>
        <taxon>Streptophyta</taxon>
        <taxon>Embryophyta</taxon>
        <taxon>Tracheophyta</taxon>
        <taxon>Spermatophyta</taxon>
        <taxon>Magnoliopsida</taxon>
        <taxon>Liliopsida</taxon>
        <taxon>Araceae</taxon>
        <taxon>Pothoideae</taxon>
        <taxon>Potheae</taxon>
        <taxon>Anthurium</taxon>
    </lineage>
</organism>
<keyword evidence="2" id="KW-0812">Transmembrane</keyword>
<accession>A0A1D1XNU5</accession>
<name>A0A1D1XNU5_9ARAE</name>
<feature type="region of interest" description="Disordered" evidence="1">
    <location>
        <begin position="69"/>
        <end position="103"/>
    </location>
</feature>
<feature type="compositionally biased region" description="Low complexity" evidence="1">
    <location>
        <begin position="77"/>
        <end position="89"/>
    </location>
</feature>
<gene>
    <name evidence="3" type="primary">PEX22_9</name>
    <name evidence="4" type="synonym">PEX22_1</name>
    <name evidence="3" type="ORF">g.109489</name>
    <name evidence="4" type="ORF">g.109491</name>
</gene>
<dbReference type="InterPro" id="IPR037485">
    <property type="entry name" value="PEX22"/>
</dbReference>
<evidence type="ECO:0000256" key="2">
    <source>
        <dbReference type="SAM" id="Phobius"/>
    </source>
</evidence>
<protein>
    <submittedName>
        <fullName evidence="3">Peroxisome biogenesis protein 22</fullName>
    </submittedName>
</protein>
<dbReference type="Pfam" id="PF22978">
    <property type="entry name" value="HAD_Pex22"/>
    <property type="match status" value="1"/>
</dbReference>
<dbReference type="EMBL" id="GDJX01023895">
    <property type="protein sequence ID" value="JAT44041.1"/>
    <property type="molecule type" value="Transcribed_RNA"/>
</dbReference>
<dbReference type="PANTHER" id="PTHR34126">
    <property type="entry name" value="PEROXISOME BIOGENESIS PROTEIN 22"/>
    <property type="match status" value="1"/>
</dbReference>
<reference evidence="3" key="1">
    <citation type="submission" date="2015-07" db="EMBL/GenBank/DDBJ databases">
        <title>Transcriptome Assembly of Anthurium amnicola.</title>
        <authorList>
            <person name="Suzuki J."/>
        </authorList>
    </citation>
    <scope>NUCLEOTIDE SEQUENCE</scope>
</reference>